<dbReference type="Proteomes" id="UP000256970">
    <property type="component" value="Unassembled WGS sequence"/>
</dbReference>
<evidence type="ECO:0000256" key="2">
    <source>
        <dbReference type="SAM" id="MobiDB-lite"/>
    </source>
</evidence>
<sequence>MLQQALLLLVLVATCCCCCQACRHRSTPQQQQHAASSMQMLHFKKPTAGEHMITADDCSTIREKDKCLALAGCTYCQNKYSPMPGSDGVCLSAEQAKLLPKMGYKCQSGAPQEQQQQQQHMEASAGRQAPHGKQPSGGGDNCGKLREKKQCLKGASACVWCQNKYSPWPGSDGVCTSPDQAQYLPDSTYKCSKPPPAQHTTAAAGTAAVAAQAAMASSVEPAPHGKQPSGGGDNCGKLREKKQCLHADACVWCQNKYSPWPGSDGVCTSPDQAQYLPDSTYKCSKPRPAQHAAATAAAATAGPAQPAAAAAGSAKPGQPGKSCSSVHVEKQCVKQRGCIWCQNMFSPMPGSDGVCIEPDYKKQLPKWTYKCSDDAQGSKGQQARAAAPVAAA</sequence>
<evidence type="ECO:0000256" key="1">
    <source>
        <dbReference type="ARBA" id="ARBA00023180"/>
    </source>
</evidence>
<proteinExistence type="predicted"/>
<evidence type="ECO:0000259" key="4">
    <source>
        <dbReference type="SMART" id="SM00423"/>
    </source>
</evidence>
<keyword evidence="3" id="KW-0732">Signal</keyword>
<feature type="domain" description="PSI" evidence="4">
    <location>
        <begin position="322"/>
        <end position="372"/>
    </location>
</feature>
<feature type="chain" id="PRO_5016591149" description="PSI domain-containing protein" evidence="3">
    <location>
        <begin position="22"/>
        <end position="392"/>
    </location>
</feature>
<feature type="signal peptide" evidence="3">
    <location>
        <begin position="1"/>
        <end position="21"/>
    </location>
</feature>
<dbReference type="PANTHER" id="PTHR36896:SF2">
    <property type="entry name" value="OS01G0729500 PROTEIN"/>
    <property type="match status" value="1"/>
</dbReference>
<evidence type="ECO:0000256" key="3">
    <source>
        <dbReference type="SAM" id="SignalP"/>
    </source>
</evidence>
<gene>
    <name evidence="5" type="ORF">BQ4739_LOCUS10284</name>
</gene>
<reference evidence="5 6" key="1">
    <citation type="submission" date="2016-10" db="EMBL/GenBank/DDBJ databases">
        <authorList>
            <person name="Cai Z."/>
        </authorList>
    </citation>
    <scope>NUCLEOTIDE SEQUENCE [LARGE SCALE GENOMIC DNA]</scope>
</reference>
<feature type="compositionally biased region" description="Low complexity" evidence="2">
    <location>
        <begin position="383"/>
        <end position="392"/>
    </location>
</feature>
<keyword evidence="1" id="KW-0325">Glycoprotein</keyword>
<feature type="domain" description="PSI" evidence="4">
    <location>
        <begin position="234"/>
        <end position="268"/>
    </location>
</feature>
<dbReference type="InterPro" id="IPR016201">
    <property type="entry name" value="PSI"/>
</dbReference>
<feature type="domain" description="PSI" evidence="4">
    <location>
        <begin position="57"/>
        <end position="107"/>
    </location>
</feature>
<dbReference type="PANTHER" id="PTHR36896">
    <property type="entry name" value="OS01G0729500 PROTEIN"/>
    <property type="match status" value="1"/>
</dbReference>
<dbReference type="STRING" id="3088.A0A383VYV2"/>
<dbReference type="AlphaFoldDB" id="A0A383VYV2"/>
<feature type="domain" description="PSI" evidence="4">
    <location>
        <begin position="141"/>
        <end position="176"/>
    </location>
</feature>
<accession>A0A383VYV2</accession>
<evidence type="ECO:0000313" key="6">
    <source>
        <dbReference type="Proteomes" id="UP000256970"/>
    </source>
</evidence>
<feature type="region of interest" description="Disordered" evidence="2">
    <location>
        <begin position="109"/>
        <end position="140"/>
    </location>
</feature>
<dbReference type="EMBL" id="FNXT01000969">
    <property type="protein sequence ID" value="SZX70033.1"/>
    <property type="molecule type" value="Genomic_DNA"/>
</dbReference>
<name>A0A383VYV2_TETOB</name>
<evidence type="ECO:0000313" key="5">
    <source>
        <dbReference type="EMBL" id="SZX70033.1"/>
    </source>
</evidence>
<dbReference type="SMART" id="SM00423">
    <property type="entry name" value="PSI"/>
    <property type="match status" value="4"/>
</dbReference>
<keyword evidence="6" id="KW-1185">Reference proteome</keyword>
<organism evidence="5 6">
    <name type="scientific">Tetradesmus obliquus</name>
    <name type="common">Green alga</name>
    <name type="synonym">Acutodesmus obliquus</name>
    <dbReference type="NCBI Taxonomy" id="3088"/>
    <lineage>
        <taxon>Eukaryota</taxon>
        <taxon>Viridiplantae</taxon>
        <taxon>Chlorophyta</taxon>
        <taxon>core chlorophytes</taxon>
        <taxon>Chlorophyceae</taxon>
        <taxon>CS clade</taxon>
        <taxon>Sphaeropleales</taxon>
        <taxon>Scenedesmaceae</taxon>
        <taxon>Tetradesmus</taxon>
    </lineage>
</organism>
<protein>
    <recommendedName>
        <fullName evidence="4">PSI domain-containing protein</fullName>
    </recommendedName>
</protein>
<feature type="region of interest" description="Disordered" evidence="2">
    <location>
        <begin position="372"/>
        <end position="392"/>
    </location>
</feature>